<dbReference type="RefSeq" id="WP_132259981.1">
    <property type="nucleotide sequence ID" value="NZ_SLZQ01000014.1"/>
</dbReference>
<dbReference type="Proteomes" id="UP000295382">
    <property type="component" value="Unassembled WGS sequence"/>
</dbReference>
<proteinExistence type="predicted"/>
<keyword evidence="2" id="KW-1185">Reference proteome</keyword>
<accession>A0A4R3HQ86</accession>
<dbReference type="AlphaFoldDB" id="A0A4R3HQ86"/>
<name>A0A4R3HQ86_PAULE</name>
<reference evidence="1 2" key="1">
    <citation type="submission" date="2019-03" db="EMBL/GenBank/DDBJ databases">
        <title>Genomic Encyclopedia of Type Strains, Phase IV (KMG-IV): sequencing the most valuable type-strain genomes for metagenomic binning, comparative biology and taxonomic classification.</title>
        <authorList>
            <person name="Goeker M."/>
        </authorList>
    </citation>
    <scope>NUCLEOTIDE SEQUENCE [LARGE SCALE GENOMIC DNA]</scope>
    <source>
        <strain evidence="1 2">DSM 7445</strain>
    </source>
</reference>
<dbReference type="EMBL" id="SLZQ01000014">
    <property type="protein sequence ID" value="TCS33991.1"/>
    <property type="molecule type" value="Genomic_DNA"/>
</dbReference>
<dbReference type="OrthoDB" id="9154591at2"/>
<organism evidence="1 2">
    <name type="scientific">Paucimonas lemoignei</name>
    <name type="common">Pseudomonas lemoignei</name>
    <dbReference type="NCBI Taxonomy" id="29443"/>
    <lineage>
        <taxon>Bacteria</taxon>
        <taxon>Pseudomonadati</taxon>
        <taxon>Pseudomonadota</taxon>
        <taxon>Betaproteobacteria</taxon>
        <taxon>Burkholderiales</taxon>
        <taxon>Burkholderiaceae</taxon>
        <taxon>Paucimonas</taxon>
    </lineage>
</organism>
<evidence type="ECO:0000313" key="2">
    <source>
        <dbReference type="Proteomes" id="UP000295382"/>
    </source>
</evidence>
<evidence type="ECO:0000313" key="1">
    <source>
        <dbReference type="EMBL" id="TCS33991.1"/>
    </source>
</evidence>
<comment type="caution">
    <text evidence="1">The sequence shown here is derived from an EMBL/GenBank/DDBJ whole genome shotgun (WGS) entry which is preliminary data.</text>
</comment>
<sequence>MTKLPHVTFKRWKQELETYYPKICIHTDRYGAVAHDMSKPFPERVGQWIREIGGSFDKPKTCN</sequence>
<protein>
    <submittedName>
        <fullName evidence="1">Uncharacterized protein</fullName>
    </submittedName>
</protein>
<gene>
    <name evidence="1" type="ORF">EDC30_11417</name>
</gene>